<accession>A0AAU0UKB4</accession>
<dbReference type="PANTHER" id="PTHR37291">
    <property type="entry name" value="5-METHYLCYTOSINE-SPECIFIC RESTRICTION ENZYME B"/>
    <property type="match status" value="1"/>
</dbReference>
<proteinExistence type="predicted"/>
<organism evidence="2 3">
    <name type="scientific">Metallumcola ferriviriculae</name>
    <dbReference type="NCBI Taxonomy" id="3039180"/>
    <lineage>
        <taxon>Bacteria</taxon>
        <taxon>Bacillati</taxon>
        <taxon>Bacillota</taxon>
        <taxon>Clostridia</taxon>
        <taxon>Neomoorellales</taxon>
        <taxon>Desulfitibacteraceae</taxon>
        <taxon>Metallumcola</taxon>
    </lineage>
</organism>
<dbReference type="Proteomes" id="UP001329915">
    <property type="component" value="Chromosome"/>
</dbReference>
<evidence type="ECO:0000259" key="1">
    <source>
        <dbReference type="Pfam" id="PF07728"/>
    </source>
</evidence>
<dbReference type="RefSeq" id="WP_366924346.1">
    <property type="nucleotide sequence ID" value="NZ_CP121694.1"/>
</dbReference>
<name>A0AAU0UKB4_9FIRM</name>
<dbReference type="Gene3D" id="3.40.50.300">
    <property type="entry name" value="P-loop containing nucleotide triphosphate hydrolases"/>
    <property type="match status" value="1"/>
</dbReference>
<evidence type="ECO:0000313" key="3">
    <source>
        <dbReference type="Proteomes" id="UP001329915"/>
    </source>
</evidence>
<dbReference type="InterPro" id="IPR052934">
    <property type="entry name" value="Methyl-DNA_Rec/Restrict_Enz"/>
</dbReference>
<dbReference type="EMBL" id="CP121694">
    <property type="protein sequence ID" value="WRO21506.1"/>
    <property type="molecule type" value="Genomic_DNA"/>
</dbReference>
<dbReference type="SUPFAM" id="SSF52540">
    <property type="entry name" value="P-loop containing nucleoside triphosphate hydrolases"/>
    <property type="match status" value="1"/>
</dbReference>
<gene>
    <name evidence="2" type="ORF">MFMK1_001316</name>
</gene>
<keyword evidence="3" id="KW-1185">Reference proteome</keyword>
<feature type="domain" description="ATPase dynein-related AAA" evidence="1">
    <location>
        <begin position="343"/>
        <end position="488"/>
    </location>
</feature>
<evidence type="ECO:0000313" key="2">
    <source>
        <dbReference type="EMBL" id="WRO21506.1"/>
    </source>
</evidence>
<reference evidence="2 3" key="1">
    <citation type="submission" date="2023-04" db="EMBL/GenBank/DDBJ databases">
        <authorList>
            <person name="Hsu D."/>
        </authorList>
    </citation>
    <scope>NUCLEOTIDE SEQUENCE [LARGE SCALE GENOMIC DNA]</scope>
    <source>
        <strain evidence="2 3">MK1</strain>
    </source>
</reference>
<dbReference type="InterPro" id="IPR011704">
    <property type="entry name" value="ATPase_dyneun-rel_AAA"/>
</dbReference>
<dbReference type="InterPro" id="IPR027417">
    <property type="entry name" value="P-loop_NTPase"/>
</dbReference>
<protein>
    <submittedName>
        <fullName evidence="2">AAA family ATPase</fullName>
    </submittedName>
</protein>
<dbReference type="AlphaFoldDB" id="A0AAU0UKB4"/>
<dbReference type="PANTHER" id="PTHR37291:SF1">
    <property type="entry name" value="TYPE IV METHYL-DIRECTED RESTRICTION ENZYME ECOKMCRB SUBUNIT"/>
    <property type="match status" value="1"/>
</dbReference>
<dbReference type="GO" id="GO:0005524">
    <property type="term" value="F:ATP binding"/>
    <property type="evidence" value="ECO:0007669"/>
    <property type="project" value="InterPro"/>
</dbReference>
<dbReference type="GO" id="GO:0016887">
    <property type="term" value="F:ATP hydrolysis activity"/>
    <property type="evidence" value="ECO:0007669"/>
    <property type="project" value="InterPro"/>
</dbReference>
<dbReference type="KEGG" id="dbc:MFMK1_001316"/>
<dbReference type="Pfam" id="PF07728">
    <property type="entry name" value="AAA_5"/>
    <property type="match status" value="1"/>
</dbReference>
<sequence>MSVVSKLDENLKRRQASYKMVTVLAMLETTSHNGIASVSNVVDYFREFYQRRQRYGKVPEKDKQAMAKVSSMSDAQIKSLLLRNPVKYLQGIVIHDAKRDELRFSEQIENELKLNVEPKREIRNVAYKHLYHYYKDFDPHQLNLQELADLPIGSAATAADVAAISGHNQVKGIHPIDKEDYKAVIILSTIGGENYSNQWLDEGKNLLRYYLEGRTDRKTGKRTYNLKLNTNKSIIESREEGYPVYVFARDKKGELFHFAGEFLYEKVEKEESGDYYFILKRKEGEKPVGISDVPKVKEGPEKDDPSTSEVVGGIYNYITSKGFVFEESLVKNFYLSLKTKPFVILAGISGTGKSKLVELFAEAVGATNDNGRFKLIPVRPDWNDSSDLLGYKNLEGKFLPGPLTKVIQEAIKEQDKPYFVCLDEMNLARVEYYFSDFLSLLETRKIHGEELRSNTLFRESNFPLDEDKKQFSTLYIPGNLFIVGTVNMDETTHPFSKKVLDRANTIEFTDVYLDNFSSNIDETEFQEVNNTLFKSEYCFLKDCLAGFEEMVQKTVAELIQINGVLTEANLHVGYRVRDELCFYMIYNQRFALMKWNEALDWQLLQKILPRIQGSSRQISKVLNNLFEQATGVKLENEYEGNREEAEKLLESSSKIKWPRSARKIAYMLGRYEEDGFTSFWA</sequence>